<sequence length="210" mass="22626">MSDYTSFRDLSPTAYADALGREQFMDIGIRELWPRIPRIAGPAYTVYCPPGDNLMLHATIYRAEPGAIIVVEAGDVNYAMSGGNVCAIAQKRGIAGFVVDGVVRDLAEVRDCGFPVFARGVIPIPGRKQTLGTLKQTIQCGGVQVECGDIVVADEEGIVVIPQAQQASALQIAKARTDKEASQSLEDWETAHRAKVERLLSGLGYTETDV</sequence>
<comment type="cofactor">
    <cofactor evidence="13">
        <name>Mg(2+)</name>
        <dbReference type="ChEBI" id="CHEBI:18420"/>
    </cofactor>
</comment>
<feature type="binding site" evidence="13">
    <location>
        <begin position="82"/>
        <end position="85"/>
    </location>
    <ligand>
        <name>substrate</name>
    </ligand>
</feature>
<keyword evidence="15" id="KW-1185">Reference proteome</keyword>
<evidence type="ECO:0000256" key="13">
    <source>
        <dbReference type="PIRSR" id="PIRSR605493-1"/>
    </source>
</evidence>
<dbReference type="GO" id="GO:0047443">
    <property type="term" value="F:4-hydroxy-4-methyl-2-oxoglutarate aldolase activity"/>
    <property type="evidence" value="ECO:0007669"/>
    <property type="project" value="UniProtKB-EC"/>
</dbReference>
<evidence type="ECO:0000313" key="14">
    <source>
        <dbReference type="EMBL" id="PZD75302.1"/>
    </source>
</evidence>
<keyword evidence="13" id="KW-0479">Metal-binding</keyword>
<dbReference type="InterPro" id="IPR005493">
    <property type="entry name" value="RraA/RraA-like"/>
</dbReference>
<comment type="function">
    <text evidence="8">Catalyzes the aldol cleavage of 4-hydroxy-4-methyl-2-oxoglutarate (HMG) into 2 molecules of pyruvate. Also contains a secondary oxaloacetate (OAA) decarboxylase activity due to the common pyruvate enolate transition state formed following C-C bond cleavage in the retro-aldol and decarboxylation reactions.</text>
</comment>
<dbReference type="GO" id="GO:0008948">
    <property type="term" value="F:oxaloacetate decarboxylase activity"/>
    <property type="evidence" value="ECO:0007669"/>
    <property type="project" value="UniProtKB-EC"/>
</dbReference>
<dbReference type="PANTHER" id="PTHR33254">
    <property type="entry name" value="4-HYDROXY-4-METHYL-2-OXOGLUTARATE ALDOLASE 3-RELATED"/>
    <property type="match status" value="1"/>
</dbReference>
<dbReference type="EC" id="4.1.3.17" evidence="5"/>
<comment type="cofactor">
    <cofactor evidence="2">
        <name>a divalent metal cation</name>
        <dbReference type="ChEBI" id="CHEBI:60240"/>
    </cofactor>
</comment>
<comment type="catalytic activity">
    <reaction evidence="1">
        <text>4-hydroxy-4-methyl-2-oxoglutarate = 2 pyruvate</text>
        <dbReference type="Rhea" id="RHEA:22748"/>
        <dbReference type="ChEBI" id="CHEBI:15361"/>
        <dbReference type="ChEBI" id="CHEBI:58276"/>
        <dbReference type="EC" id="4.1.3.17"/>
    </reaction>
</comment>
<organism evidence="14 15">
    <name type="scientific">Acaryochloris thomasi RCC1774</name>
    <dbReference type="NCBI Taxonomy" id="1764569"/>
    <lineage>
        <taxon>Bacteria</taxon>
        <taxon>Bacillati</taxon>
        <taxon>Cyanobacteriota</taxon>
        <taxon>Cyanophyceae</taxon>
        <taxon>Acaryochloridales</taxon>
        <taxon>Acaryochloridaceae</taxon>
        <taxon>Acaryochloris</taxon>
        <taxon>Acaryochloris thomasi</taxon>
    </lineage>
</organism>
<dbReference type="SUPFAM" id="SSF89562">
    <property type="entry name" value="RraA-like"/>
    <property type="match status" value="1"/>
</dbReference>
<dbReference type="GO" id="GO:0046872">
    <property type="term" value="F:metal ion binding"/>
    <property type="evidence" value="ECO:0007669"/>
    <property type="project" value="UniProtKB-KW"/>
</dbReference>
<dbReference type="Pfam" id="PF03737">
    <property type="entry name" value="RraA-like"/>
    <property type="match status" value="1"/>
</dbReference>
<protein>
    <recommendedName>
        <fullName evidence="7">Putative 4-hydroxy-4-methyl-2-oxoglutarate aldolase</fullName>
        <ecNumber evidence="6">4.1.1.112</ecNumber>
        <ecNumber evidence="5">4.1.3.17</ecNumber>
    </recommendedName>
    <alternativeName>
        <fullName evidence="11">Oxaloacetate decarboxylase</fullName>
    </alternativeName>
    <alternativeName>
        <fullName evidence="9">Regulator of ribonuclease activity homolog</fullName>
    </alternativeName>
    <alternativeName>
        <fullName evidence="10">RraA-like protein</fullName>
    </alternativeName>
</protein>
<comment type="caution">
    <text evidence="14">The sequence shown here is derived from an EMBL/GenBank/DDBJ whole genome shotgun (WGS) entry which is preliminary data.</text>
</comment>
<evidence type="ECO:0000256" key="8">
    <source>
        <dbReference type="ARBA" id="ARBA00025046"/>
    </source>
</evidence>
<comment type="catalytic activity">
    <reaction evidence="12">
        <text>oxaloacetate + H(+) = pyruvate + CO2</text>
        <dbReference type="Rhea" id="RHEA:15641"/>
        <dbReference type="ChEBI" id="CHEBI:15361"/>
        <dbReference type="ChEBI" id="CHEBI:15378"/>
        <dbReference type="ChEBI" id="CHEBI:16452"/>
        <dbReference type="ChEBI" id="CHEBI:16526"/>
        <dbReference type="EC" id="4.1.1.112"/>
    </reaction>
</comment>
<keyword evidence="13" id="KW-0460">Magnesium</keyword>
<evidence type="ECO:0000313" key="15">
    <source>
        <dbReference type="Proteomes" id="UP000248857"/>
    </source>
</evidence>
<keyword evidence="14" id="KW-0456">Lyase</keyword>
<evidence type="ECO:0000256" key="9">
    <source>
        <dbReference type="ARBA" id="ARBA00029596"/>
    </source>
</evidence>
<evidence type="ECO:0000256" key="1">
    <source>
        <dbReference type="ARBA" id="ARBA00001342"/>
    </source>
</evidence>
<comment type="subunit">
    <text evidence="4">Homotrimer.</text>
</comment>
<dbReference type="RefSeq" id="WP_110984235.1">
    <property type="nucleotide sequence ID" value="NZ_CAWNWM010000001.1"/>
</dbReference>
<evidence type="ECO:0000256" key="12">
    <source>
        <dbReference type="ARBA" id="ARBA00047973"/>
    </source>
</evidence>
<dbReference type="PANTHER" id="PTHR33254:SF4">
    <property type="entry name" value="4-HYDROXY-4-METHYL-2-OXOGLUTARATE ALDOLASE 3-RELATED"/>
    <property type="match status" value="1"/>
</dbReference>
<evidence type="ECO:0000256" key="2">
    <source>
        <dbReference type="ARBA" id="ARBA00001968"/>
    </source>
</evidence>
<evidence type="ECO:0000256" key="4">
    <source>
        <dbReference type="ARBA" id="ARBA00011233"/>
    </source>
</evidence>
<dbReference type="EC" id="4.1.1.112" evidence="6"/>
<evidence type="ECO:0000256" key="10">
    <source>
        <dbReference type="ARBA" id="ARBA00030169"/>
    </source>
</evidence>
<dbReference type="Gene3D" id="3.50.30.40">
    <property type="entry name" value="Ribonuclease E inhibitor RraA/RraA-like"/>
    <property type="match status" value="1"/>
</dbReference>
<evidence type="ECO:0000256" key="5">
    <source>
        <dbReference type="ARBA" id="ARBA00012213"/>
    </source>
</evidence>
<name>A0A2W1JZE4_9CYAN</name>
<feature type="binding site" evidence="13">
    <location>
        <position position="104"/>
    </location>
    <ligand>
        <name>substrate</name>
    </ligand>
</feature>
<reference evidence="14 15" key="1">
    <citation type="journal article" date="2018" name="Sci. Rep.">
        <title>A novel species of the marine cyanobacterium Acaryochloris with a unique pigment content and lifestyle.</title>
        <authorList>
            <person name="Partensky F."/>
            <person name="Six C."/>
            <person name="Ratin M."/>
            <person name="Garczarek L."/>
            <person name="Vaulot D."/>
            <person name="Probert I."/>
            <person name="Calteau A."/>
            <person name="Gourvil P."/>
            <person name="Marie D."/>
            <person name="Grebert T."/>
            <person name="Bouchier C."/>
            <person name="Le Panse S."/>
            <person name="Gachenot M."/>
            <person name="Rodriguez F."/>
            <person name="Garrido J.L."/>
        </authorList>
    </citation>
    <scope>NUCLEOTIDE SEQUENCE [LARGE SCALE GENOMIC DNA]</scope>
    <source>
        <strain evidence="14 15">RCC1774</strain>
    </source>
</reference>
<evidence type="ECO:0000256" key="3">
    <source>
        <dbReference type="ARBA" id="ARBA00008621"/>
    </source>
</evidence>
<feature type="binding site" evidence="13">
    <location>
        <position position="105"/>
    </location>
    <ligand>
        <name>Mg(2+)</name>
        <dbReference type="ChEBI" id="CHEBI:18420"/>
    </ligand>
</feature>
<dbReference type="AlphaFoldDB" id="A0A2W1JZE4"/>
<dbReference type="OrthoDB" id="9784786at2"/>
<dbReference type="CDD" id="cd16841">
    <property type="entry name" value="RraA_family"/>
    <property type="match status" value="1"/>
</dbReference>
<dbReference type="Proteomes" id="UP000248857">
    <property type="component" value="Unassembled WGS sequence"/>
</dbReference>
<gene>
    <name evidence="14" type="primary">proA_1</name>
    <name evidence="14" type="ORF">C1752_00253</name>
</gene>
<accession>A0A2W1JZE4</accession>
<evidence type="ECO:0000256" key="6">
    <source>
        <dbReference type="ARBA" id="ARBA00012947"/>
    </source>
</evidence>
<comment type="similarity">
    <text evidence="3">Belongs to the class II aldolase/RraA-like family.</text>
</comment>
<dbReference type="EMBL" id="PQWO01000001">
    <property type="protein sequence ID" value="PZD75302.1"/>
    <property type="molecule type" value="Genomic_DNA"/>
</dbReference>
<proteinExistence type="inferred from homology"/>
<evidence type="ECO:0000256" key="11">
    <source>
        <dbReference type="ARBA" id="ARBA00032305"/>
    </source>
</evidence>
<evidence type="ECO:0000256" key="7">
    <source>
        <dbReference type="ARBA" id="ARBA00016549"/>
    </source>
</evidence>
<dbReference type="InterPro" id="IPR036704">
    <property type="entry name" value="RraA/RraA-like_sf"/>
</dbReference>